<keyword evidence="2" id="KW-1185">Reference proteome</keyword>
<dbReference type="AlphaFoldDB" id="A0ABC8LGU6"/>
<sequence length="99" mass="11368">MKGLGFQDVIIGLDLHDLSSAMKKPTDWPRFRIILHRIRVLYSHFTSVAFEIELVSLNIVAREIGKSVFRDGRFQSYLALAGPAWLHYLINREAGLFHS</sequence>
<reference evidence="1 2" key="1">
    <citation type="submission" date="2022-03" db="EMBL/GenBank/DDBJ databases">
        <authorList>
            <person name="Macdonald S."/>
            <person name="Ahmed S."/>
            <person name="Newling K."/>
        </authorList>
    </citation>
    <scope>NUCLEOTIDE SEQUENCE [LARGE SCALE GENOMIC DNA]</scope>
</reference>
<accession>A0ABC8LGU6</accession>
<evidence type="ECO:0000313" key="2">
    <source>
        <dbReference type="Proteomes" id="UP001642260"/>
    </source>
</evidence>
<gene>
    <name evidence="1" type="ORF">ERUC_LOCUS35122</name>
</gene>
<comment type="caution">
    <text evidence="1">The sequence shown here is derived from an EMBL/GenBank/DDBJ whole genome shotgun (WGS) entry which is preliminary data.</text>
</comment>
<dbReference type="EMBL" id="CAKOAT010560709">
    <property type="protein sequence ID" value="CAH8382639.1"/>
    <property type="molecule type" value="Genomic_DNA"/>
</dbReference>
<evidence type="ECO:0000313" key="1">
    <source>
        <dbReference type="EMBL" id="CAH8382639.1"/>
    </source>
</evidence>
<organism evidence="1 2">
    <name type="scientific">Eruca vesicaria subsp. sativa</name>
    <name type="common">Garden rocket</name>
    <name type="synonym">Eruca sativa</name>
    <dbReference type="NCBI Taxonomy" id="29727"/>
    <lineage>
        <taxon>Eukaryota</taxon>
        <taxon>Viridiplantae</taxon>
        <taxon>Streptophyta</taxon>
        <taxon>Embryophyta</taxon>
        <taxon>Tracheophyta</taxon>
        <taxon>Spermatophyta</taxon>
        <taxon>Magnoliopsida</taxon>
        <taxon>eudicotyledons</taxon>
        <taxon>Gunneridae</taxon>
        <taxon>Pentapetalae</taxon>
        <taxon>rosids</taxon>
        <taxon>malvids</taxon>
        <taxon>Brassicales</taxon>
        <taxon>Brassicaceae</taxon>
        <taxon>Brassiceae</taxon>
        <taxon>Eruca</taxon>
    </lineage>
</organism>
<proteinExistence type="predicted"/>
<protein>
    <submittedName>
        <fullName evidence="1">Uncharacterized protein</fullName>
    </submittedName>
</protein>
<dbReference type="Proteomes" id="UP001642260">
    <property type="component" value="Unassembled WGS sequence"/>
</dbReference>
<name>A0ABC8LGU6_ERUVS</name>